<dbReference type="EMBL" id="CM004398">
    <property type="protein sequence ID" value="OAY35307.1"/>
    <property type="molecule type" value="Genomic_DNA"/>
</dbReference>
<dbReference type="Pfam" id="PF14111">
    <property type="entry name" value="DUF4283"/>
    <property type="match status" value="1"/>
</dbReference>
<proteinExistence type="predicted"/>
<dbReference type="AlphaFoldDB" id="A0A2C9UV15"/>
<feature type="region of interest" description="Disordered" evidence="1">
    <location>
        <begin position="291"/>
        <end position="329"/>
    </location>
</feature>
<evidence type="ECO:0000313" key="4">
    <source>
        <dbReference type="EMBL" id="OAY35307.1"/>
    </source>
</evidence>
<organism evidence="4">
    <name type="scientific">Manihot esculenta</name>
    <name type="common">Cassava</name>
    <name type="synonym">Jatropha manihot</name>
    <dbReference type="NCBI Taxonomy" id="3983"/>
    <lineage>
        <taxon>Eukaryota</taxon>
        <taxon>Viridiplantae</taxon>
        <taxon>Streptophyta</taxon>
        <taxon>Embryophyta</taxon>
        <taxon>Tracheophyta</taxon>
        <taxon>Spermatophyta</taxon>
        <taxon>Magnoliopsida</taxon>
        <taxon>eudicotyledons</taxon>
        <taxon>Gunneridae</taxon>
        <taxon>Pentapetalae</taxon>
        <taxon>rosids</taxon>
        <taxon>fabids</taxon>
        <taxon>Malpighiales</taxon>
        <taxon>Euphorbiaceae</taxon>
        <taxon>Crotonoideae</taxon>
        <taxon>Manihoteae</taxon>
        <taxon>Manihot</taxon>
    </lineage>
</organism>
<dbReference type="InterPro" id="IPR025558">
    <property type="entry name" value="DUF4283"/>
</dbReference>
<evidence type="ECO:0000256" key="1">
    <source>
        <dbReference type="SAM" id="MobiDB-lite"/>
    </source>
</evidence>
<dbReference type="InterPro" id="IPR025836">
    <property type="entry name" value="Zn_knuckle_CX2CX4HX4C"/>
</dbReference>
<dbReference type="InterPro" id="IPR040256">
    <property type="entry name" value="At4g02000-like"/>
</dbReference>
<dbReference type="OrthoDB" id="1750606at2759"/>
<dbReference type="Pfam" id="PF14392">
    <property type="entry name" value="zf-CCHC_4"/>
    <property type="match status" value="1"/>
</dbReference>
<feature type="domain" description="Zinc knuckle CX2CX4HX4C" evidence="3">
    <location>
        <begin position="171"/>
        <end position="217"/>
    </location>
</feature>
<dbReference type="PANTHER" id="PTHR31286:SF153">
    <property type="entry name" value="DUF4283 DOMAIN PROTEIN"/>
    <property type="match status" value="1"/>
</dbReference>
<sequence length="329" mass="37582">MEANLQQLSLSDEEDEGLAVVPVADAPSFRYENCLVGMFLTFNRINFKSMREVFADIWHPLGGVEITELEAKRYLFRFFAGVDLERVLRGTPWLYNNHLLLLHALVEGEDPLQVPLSFVDEWVQVHDLKTGFYTQTIAINLENFVGSFLDYDTTYCSSNEKDSYMRIRVQVDVRNPLKRRKKLVTPTGEAFYARFAYERFMVFCFFCGRLGHTDSFCGLLLHKKKEELQPLWGPELRAVRRRNLCPTSSWLRVETPFVQATLSPNNQGPSLGPQLLPSQSFLNSFLGTSSTTDGREKAVGQMETDQNHLGPNGLGEDDPMQHSVEGKKR</sequence>
<protein>
    <recommendedName>
        <fullName evidence="5">DUF4283 domain-containing protein</fullName>
    </recommendedName>
</protein>
<evidence type="ECO:0000259" key="3">
    <source>
        <dbReference type="Pfam" id="PF14392"/>
    </source>
</evidence>
<evidence type="ECO:0000259" key="2">
    <source>
        <dbReference type="Pfam" id="PF14111"/>
    </source>
</evidence>
<feature type="domain" description="DUF4283" evidence="2">
    <location>
        <begin position="32"/>
        <end position="111"/>
    </location>
</feature>
<reference evidence="4" key="1">
    <citation type="submission" date="2016-02" db="EMBL/GenBank/DDBJ databases">
        <title>WGS assembly of Manihot esculenta.</title>
        <authorList>
            <person name="Bredeson J.V."/>
            <person name="Prochnik S.E."/>
            <person name="Lyons J.B."/>
            <person name="Schmutz J."/>
            <person name="Grimwood J."/>
            <person name="Vrebalov J."/>
            <person name="Bart R.S."/>
            <person name="Amuge T."/>
            <person name="Ferguson M.E."/>
            <person name="Green R."/>
            <person name="Putnam N."/>
            <person name="Stites J."/>
            <person name="Rounsley S."/>
            <person name="Rokhsar D.S."/>
        </authorList>
    </citation>
    <scope>NUCLEOTIDE SEQUENCE [LARGE SCALE GENOMIC DNA]</scope>
    <source>
        <tissue evidence="4">Leaf</tissue>
    </source>
</reference>
<name>A0A2C9UV15_MANES</name>
<accession>A0A2C9UV15</accession>
<dbReference type="PANTHER" id="PTHR31286">
    <property type="entry name" value="GLYCINE-RICH CELL WALL STRUCTURAL PROTEIN 1.8-LIKE"/>
    <property type="match status" value="1"/>
</dbReference>
<evidence type="ECO:0008006" key="5">
    <source>
        <dbReference type="Google" id="ProtNLM"/>
    </source>
</evidence>
<gene>
    <name evidence="4" type="ORF">MANES_12G089900</name>
</gene>